<organism evidence="9 10">
    <name type="scientific">Bariatricus massiliensis</name>
    <dbReference type="NCBI Taxonomy" id="1745713"/>
    <lineage>
        <taxon>Bacteria</taxon>
        <taxon>Bacillati</taxon>
        <taxon>Bacillota</taxon>
        <taxon>Clostridia</taxon>
        <taxon>Lachnospirales</taxon>
        <taxon>Lachnospiraceae</taxon>
        <taxon>Bariatricus</taxon>
    </lineage>
</organism>
<dbReference type="Pfam" id="PF07005">
    <property type="entry name" value="SBD_N"/>
    <property type="match status" value="1"/>
</dbReference>
<comment type="caution">
    <text evidence="9">The sequence shown here is derived from an EMBL/GenBank/DDBJ whole genome shotgun (WGS) entry which is preliminary data.</text>
</comment>
<dbReference type="InterPro" id="IPR037051">
    <property type="entry name" value="4-carb_acid_sugar_kinase_N_sf"/>
</dbReference>
<gene>
    <name evidence="9" type="ORF">LIZ65_13495</name>
</gene>
<keyword evidence="6" id="KW-0119">Carbohydrate metabolism</keyword>
<reference evidence="9 10" key="1">
    <citation type="submission" date="2021-10" db="EMBL/GenBank/DDBJ databases">
        <title>Collection of gut derived symbiotic bacterial strains cultured from healthy donors.</title>
        <authorList>
            <person name="Lin H."/>
            <person name="Littmann E."/>
            <person name="Kohout C."/>
            <person name="Pamer E.G."/>
        </authorList>
    </citation>
    <scope>NUCLEOTIDE SEQUENCE [LARGE SCALE GENOMIC DNA]</scope>
    <source>
        <strain evidence="9 10">DFI.1.165</strain>
    </source>
</reference>
<name>A0ABS8DIN4_9FIRM</name>
<feature type="domain" description="Four-carbon acid sugar kinase nucleotide binding" evidence="8">
    <location>
        <begin position="245"/>
        <end position="410"/>
    </location>
</feature>
<evidence type="ECO:0000256" key="5">
    <source>
        <dbReference type="ARBA" id="ARBA00022840"/>
    </source>
</evidence>
<dbReference type="EMBL" id="JAJCIS010000010">
    <property type="protein sequence ID" value="MCB7388298.1"/>
    <property type="molecule type" value="Genomic_DNA"/>
</dbReference>
<feature type="domain" description="Four-carbon acid sugar kinase N-terminal" evidence="7">
    <location>
        <begin position="4"/>
        <end position="220"/>
    </location>
</feature>
<evidence type="ECO:0000256" key="6">
    <source>
        <dbReference type="ARBA" id="ARBA00023277"/>
    </source>
</evidence>
<evidence type="ECO:0000256" key="2">
    <source>
        <dbReference type="ARBA" id="ARBA00022679"/>
    </source>
</evidence>
<evidence type="ECO:0000313" key="9">
    <source>
        <dbReference type="EMBL" id="MCB7388298.1"/>
    </source>
</evidence>
<proteinExistence type="inferred from homology"/>
<dbReference type="Gene3D" id="3.40.50.10840">
    <property type="entry name" value="Putative sugar-binding, N-terminal domain"/>
    <property type="match status" value="1"/>
</dbReference>
<evidence type="ECO:0000259" key="8">
    <source>
        <dbReference type="Pfam" id="PF17042"/>
    </source>
</evidence>
<sequence>MVKLLVIADDFTGALDTGIQFAKRGIRTQIFTECRPESRKIKKDTEVLVVDTESRPMSPDDAYRVVNETALWAVEMGASLIFKKTDSALRGNIGAELQAVADAQPGHTLYFLPAYPEIDRITVDGTQYIQGRLLQDSVFGNDPFEPTTLSYIPDIIRTQSEIPVICLGGTERAQTGTDWMKGQQIAVCDVATAEDMDRRVEELLGDAGLKLVAGCAALADCLAEKLSFHRTIVKKFRKTDSIYIACGSLNKITEEQVEYAENKGGFVRRHLTMEQKLSPAYYSTSEGKRFLDEICSNLQTEKKMIVDTFDIEEEKEKYLHGHNVAKEDVRRLIACAHGCIVREIIERQMDATVLMTGGDTLMGCMRLIGCTQIEPVCEAGQGVVVSMLEWNGRRQQVISKSGGFGTVDILCKTAQKILKENI</sequence>
<dbReference type="InterPro" id="IPR031475">
    <property type="entry name" value="NBD_C"/>
</dbReference>
<evidence type="ECO:0000313" key="10">
    <source>
        <dbReference type="Proteomes" id="UP001299546"/>
    </source>
</evidence>
<keyword evidence="4 9" id="KW-0418">Kinase</keyword>
<comment type="similarity">
    <text evidence="1">Belongs to the four-carbon acid sugar kinase family.</text>
</comment>
<dbReference type="Pfam" id="PF17042">
    <property type="entry name" value="NBD_C"/>
    <property type="match status" value="1"/>
</dbReference>
<dbReference type="GO" id="GO:0016301">
    <property type="term" value="F:kinase activity"/>
    <property type="evidence" value="ECO:0007669"/>
    <property type="project" value="UniProtKB-KW"/>
</dbReference>
<keyword evidence="10" id="KW-1185">Reference proteome</keyword>
<accession>A0ABS8DIN4</accession>
<dbReference type="InterPro" id="IPR010737">
    <property type="entry name" value="4-carb_acid_sugar_kinase_N"/>
</dbReference>
<dbReference type="RefSeq" id="WP_066731440.1">
    <property type="nucleotide sequence ID" value="NZ_JAJCIQ010000010.1"/>
</dbReference>
<evidence type="ECO:0000256" key="1">
    <source>
        <dbReference type="ARBA" id="ARBA00005715"/>
    </source>
</evidence>
<evidence type="ECO:0000256" key="3">
    <source>
        <dbReference type="ARBA" id="ARBA00022741"/>
    </source>
</evidence>
<keyword evidence="2" id="KW-0808">Transferase</keyword>
<keyword evidence="3" id="KW-0547">Nucleotide-binding</keyword>
<keyword evidence="5" id="KW-0067">ATP-binding</keyword>
<evidence type="ECO:0000256" key="4">
    <source>
        <dbReference type="ARBA" id="ARBA00022777"/>
    </source>
</evidence>
<evidence type="ECO:0000259" key="7">
    <source>
        <dbReference type="Pfam" id="PF07005"/>
    </source>
</evidence>
<dbReference type="InterPro" id="IPR042213">
    <property type="entry name" value="NBD_C_sf"/>
</dbReference>
<dbReference type="SUPFAM" id="SSF142764">
    <property type="entry name" value="YgbK-like"/>
    <property type="match status" value="1"/>
</dbReference>
<dbReference type="Proteomes" id="UP001299546">
    <property type="component" value="Unassembled WGS sequence"/>
</dbReference>
<protein>
    <submittedName>
        <fullName evidence="9">Four-carbon acid sugar kinase family protein</fullName>
    </submittedName>
</protein>
<dbReference type="Gene3D" id="3.40.980.20">
    <property type="entry name" value="Four-carbon acid sugar kinase, nucleotide binding domain"/>
    <property type="match status" value="1"/>
</dbReference>